<protein>
    <submittedName>
        <fullName evidence="1">Uncharacterized protein</fullName>
    </submittedName>
</protein>
<proteinExistence type="predicted"/>
<reference evidence="1 2" key="1">
    <citation type="submission" date="2021-06" db="EMBL/GenBank/DDBJ databases">
        <authorList>
            <person name="Palmer J.M."/>
        </authorList>
    </citation>
    <scope>NUCLEOTIDE SEQUENCE [LARGE SCALE GENOMIC DNA]</scope>
    <source>
        <strain evidence="1 2">MEX-2019</strain>
        <tissue evidence="1">Muscle</tissue>
    </source>
</reference>
<comment type="caution">
    <text evidence="1">The sequence shown here is derived from an EMBL/GenBank/DDBJ whole genome shotgun (WGS) entry which is preliminary data.</text>
</comment>
<sequence>MQASLSKEVESLKELVLGICIEIFKYVLQIKTNVKLKKGFLNTDVKQDGFFCCLGTKEQTGQFIKLMGENDHLFTGAKISATVAWRYNNNISVQFQKLLSL</sequence>
<organism evidence="1 2">
    <name type="scientific">Crenichthys baileyi</name>
    <name type="common">White River springfish</name>
    <dbReference type="NCBI Taxonomy" id="28760"/>
    <lineage>
        <taxon>Eukaryota</taxon>
        <taxon>Metazoa</taxon>
        <taxon>Chordata</taxon>
        <taxon>Craniata</taxon>
        <taxon>Vertebrata</taxon>
        <taxon>Euteleostomi</taxon>
        <taxon>Actinopterygii</taxon>
        <taxon>Neopterygii</taxon>
        <taxon>Teleostei</taxon>
        <taxon>Neoteleostei</taxon>
        <taxon>Acanthomorphata</taxon>
        <taxon>Ovalentaria</taxon>
        <taxon>Atherinomorphae</taxon>
        <taxon>Cyprinodontiformes</taxon>
        <taxon>Goodeidae</taxon>
        <taxon>Crenichthys</taxon>
    </lineage>
</organism>
<accession>A0AAV9S5K1</accession>
<keyword evidence="2" id="KW-1185">Reference proteome</keyword>
<evidence type="ECO:0000313" key="1">
    <source>
        <dbReference type="EMBL" id="KAK5616571.1"/>
    </source>
</evidence>
<name>A0AAV9S5K1_9TELE</name>
<dbReference type="Proteomes" id="UP001311232">
    <property type="component" value="Unassembled WGS sequence"/>
</dbReference>
<dbReference type="EMBL" id="JAHHUM010000881">
    <property type="protein sequence ID" value="KAK5616571.1"/>
    <property type="molecule type" value="Genomic_DNA"/>
</dbReference>
<evidence type="ECO:0000313" key="2">
    <source>
        <dbReference type="Proteomes" id="UP001311232"/>
    </source>
</evidence>
<dbReference type="AlphaFoldDB" id="A0AAV9S5K1"/>
<gene>
    <name evidence="1" type="ORF">CRENBAI_006932</name>
</gene>